<dbReference type="GO" id="GO:0004803">
    <property type="term" value="F:transposase activity"/>
    <property type="evidence" value="ECO:0007669"/>
    <property type="project" value="InterPro"/>
</dbReference>
<organism evidence="2">
    <name type="scientific">Cupriavidus necator</name>
    <name type="common">Alcaligenes eutrophus</name>
    <name type="synonym">Ralstonia eutropha</name>
    <dbReference type="NCBI Taxonomy" id="106590"/>
    <lineage>
        <taxon>Bacteria</taxon>
        <taxon>Pseudomonadati</taxon>
        <taxon>Pseudomonadota</taxon>
        <taxon>Betaproteobacteria</taxon>
        <taxon>Burkholderiales</taxon>
        <taxon>Burkholderiaceae</taxon>
        <taxon>Cupriavidus</taxon>
    </lineage>
</organism>
<dbReference type="InterPro" id="IPR036515">
    <property type="entry name" value="Transposase_17_sf"/>
</dbReference>
<name>A0A1K0JUT3_CUPNE</name>
<dbReference type="AlphaFoldDB" id="A0A1K0JUT3"/>
<dbReference type="GO" id="GO:0006313">
    <property type="term" value="P:DNA transposition"/>
    <property type="evidence" value="ECO:0007669"/>
    <property type="project" value="InterPro"/>
</dbReference>
<protein>
    <recommendedName>
        <fullName evidence="1">Transposase IS200-like domain-containing protein</fullName>
    </recommendedName>
</protein>
<dbReference type="Gene3D" id="3.30.70.1290">
    <property type="entry name" value="Transposase IS200-like"/>
    <property type="match status" value="1"/>
</dbReference>
<gene>
    <name evidence="2" type="ORF">CNECB9_4920017</name>
</gene>
<evidence type="ECO:0000313" key="2">
    <source>
        <dbReference type="EMBL" id="SCU89639.1"/>
    </source>
</evidence>
<dbReference type="InterPro" id="IPR002686">
    <property type="entry name" value="Transposase_17"/>
</dbReference>
<dbReference type="SUPFAM" id="SSF143422">
    <property type="entry name" value="Transposase IS200-like"/>
    <property type="match status" value="1"/>
</dbReference>
<sequence>MCWRMNCLRLDGEGFPAKGTDNADVGKPLLPLISPRKKLWGGAFWSPSYFAGSCGCAPIEVVRQYIKQQQTPH</sequence>
<accession>A0A1K0JUT3</accession>
<feature type="domain" description="Transposase IS200-like" evidence="1">
    <location>
        <begin position="36"/>
        <end position="69"/>
    </location>
</feature>
<dbReference type="GO" id="GO:0003677">
    <property type="term" value="F:DNA binding"/>
    <property type="evidence" value="ECO:0007669"/>
    <property type="project" value="InterPro"/>
</dbReference>
<reference evidence="2" key="1">
    <citation type="submission" date="2016-09" db="EMBL/GenBank/DDBJ databases">
        <authorList>
            <person name="Capua I."/>
            <person name="De Benedictis P."/>
            <person name="Joannis T."/>
            <person name="Lombin L.H."/>
            <person name="Cattoli G."/>
        </authorList>
    </citation>
    <scope>NUCLEOTIDE SEQUENCE</scope>
    <source>
        <strain evidence="2">B9</strain>
    </source>
</reference>
<dbReference type="EMBL" id="FMSH01000437">
    <property type="protein sequence ID" value="SCU89639.1"/>
    <property type="molecule type" value="Genomic_DNA"/>
</dbReference>
<evidence type="ECO:0000259" key="1">
    <source>
        <dbReference type="Pfam" id="PF01797"/>
    </source>
</evidence>
<dbReference type="Pfam" id="PF01797">
    <property type="entry name" value="Y1_Tnp"/>
    <property type="match status" value="1"/>
</dbReference>
<proteinExistence type="predicted"/>